<sequence>MASKYIISISEFCNNYGVDEVFVMHFTEAKLIHLKKEGEKQFIQEDELPKLEKMVRLYHDLGINLEGLETIAHLLDRIDEMNKELQSLKNRLRLYE</sequence>
<evidence type="ECO:0000313" key="2">
    <source>
        <dbReference type="Proteomes" id="UP001153642"/>
    </source>
</evidence>
<protein>
    <submittedName>
        <fullName evidence="1">Chaperone modulator CbpM</fullName>
    </submittedName>
</protein>
<accession>A0ABT6FW85</accession>
<comment type="caution">
    <text evidence="1">The sequence shown here is derived from an EMBL/GenBank/DDBJ whole genome shotgun (WGS) entry which is preliminary data.</text>
</comment>
<dbReference type="RefSeq" id="WP_277901246.1">
    <property type="nucleotide sequence ID" value="NZ_JAPMUA010000007.1"/>
</dbReference>
<dbReference type="Proteomes" id="UP001153642">
    <property type="component" value="Unassembled WGS sequence"/>
</dbReference>
<organism evidence="1 2">
    <name type="scientific">Galbibacter pacificus</name>
    <dbReference type="NCBI Taxonomy" id="2996052"/>
    <lineage>
        <taxon>Bacteria</taxon>
        <taxon>Pseudomonadati</taxon>
        <taxon>Bacteroidota</taxon>
        <taxon>Flavobacteriia</taxon>
        <taxon>Flavobacteriales</taxon>
        <taxon>Flavobacteriaceae</taxon>
        <taxon>Galbibacter</taxon>
    </lineage>
</organism>
<keyword evidence="2" id="KW-1185">Reference proteome</keyword>
<reference evidence="1" key="1">
    <citation type="submission" date="2022-11" db="EMBL/GenBank/DDBJ databases">
        <title>High-quality draft genome sequence of Galbibacter sp. strain CMA-7.</title>
        <authorList>
            <person name="Wei L."/>
            <person name="Dong C."/>
            <person name="Shao Z."/>
        </authorList>
    </citation>
    <scope>NUCLEOTIDE SEQUENCE</scope>
    <source>
        <strain evidence="1">CMA-7</strain>
    </source>
</reference>
<proteinExistence type="predicted"/>
<dbReference type="EMBL" id="JAPMUA010000007">
    <property type="protein sequence ID" value="MDG3587522.1"/>
    <property type="molecule type" value="Genomic_DNA"/>
</dbReference>
<dbReference type="Gene3D" id="1.10.1660.10">
    <property type="match status" value="1"/>
</dbReference>
<gene>
    <name evidence="1" type="ORF">OSR52_16805</name>
</gene>
<dbReference type="Pfam" id="PF13591">
    <property type="entry name" value="MerR_2"/>
    <property type="match status" value="1"/>
</dbReference>
<name>A0ABT6FW85_9FLAO</name>
<evidence type="ECO:0000313" key="1">
    <source>
        <dbReference type="EMBL" id="MDG3587522.1"/>
    </source>
</evidence>